<dbReference type="RefSeq" id="WP_139255463.1">
    <property type="nucleotide sequence ID" value="NZ_FPKW01000009.1"/>
</dbReference>
<gene>
    <name evidence="1" type="ORF">SAMN05216324_10918</name>
</gene>
<accession>A0A1K2IS43</accession>
<evidence type="ECO:0000313" key="1">
    <source>
        <dbReference type="EMBL" id="SFZ95249.1"/>
    </source>
</evidence>
<evidence type="ECO:0008006" key="3">
    <source>
        <dbReference type="Google" id="ProtNLM"/>
    </source>
</evidence>
<dbReference type="AlphaFoldDB" id="A0A1K2IS43"/>
<sequence>MRTTLLLFIVTFLMLSCKEQKQEHPKKGLNLFYIILDKSSNSYSSKGGKEENYIEVDSAYISGLIDHLYNYSNQNEDRNDLIVFFNSVDEDSRGNKELFLKLTAPERIDLEYKQDAGSVVSGRQEHEKNIDRQKVANAKVWSDFTENKKILLSKLTPLLQKSNQSKGSDCSGALQVADEKLRNYFMDKNQYEKIKNKIIITYSDLVNFPRNDTQIKISHKVLRPGYTSSVPYLSDEKLINITTEQEFNEYLKTLLNQ</sequence>
<dbReference type="EMBL" id="FPKW01000009">
    <property type="protein sequence ID" value="SFZ95249.1"/>
    <property type="molecule type" value="Genomic_DNA"/>
</dbReference>
<keyword evidence="2" id="KW-1185">Reference proteome</keyword>
<name>A0A1K2IS43_9FLAO</name>
<reference evidence="2" key="1">
    <citation type="submission" date="2016-10" db="EMBL/GenBank/DDBJ databases">
        <authorList>
            <person name="Varghese N."/>
            <person name="Submissions S."/>
        </authorList>
    </citation>
    <scope>NUCLEOTIDE SEQUENCE [LARGE SCALE GENOMIC DNA]</scope>
    <source>
        <strain evidence="2">SUR2</strain>
    </source>
</reference>
<dbReference type="STRING" id="1612149.SAMN05216324_10918"/>
<protein>
    <recommendedName>
        <fullName evidence="3">Lipoprotein</fullName>
    </recommendedName>
</protein>
<organism evidence="1 2">
    <name type="scientific">Chryseobacterium limigenitum</name>
    <dbReference type="NCBI Taxonomy" id="1612149"/>
    <lineage>
        <taxon>Bacteria</taxon>
        <taxon>Pseudomonadati</taxon>
        <taxon>Bacteroidota</taxon>
        <taxon>Flavobacteriia</taxon>
        <taxon>Flavobacteriales</taxon>
        <taxon>Weeksellaceae</taxon>
        <taxon>Chryseobacterium group</taxon>
        <taxon>Chryseobacterium</taxon>
    </lineage>
</organism>
<dbReference type="PROSITE" id="PS51257">
    <property type="entry name" value="PROKAR_LIPOPROTEIN"/>
    <property type="match status" value="1"/>
</dbReference>
<proteinExistence type="predicted"/>
<evidence type="ECO:0000313" key="2">
    <source>
        <dbReference type="Proteomes" id="UP000182034"/>
    </source>
</evidence>
<dbReference type="Proteomes" id="UP000182034">
    <property type="component" value="Unassembled WGS sequence"/>
</dbReference>